<organism evidence="1 2">
    <name type="scientific">Streptomyces achmelvichensis</name>
    <dbReference type="NCBI Taxonomy" id="3134111"/>
    <lineage>
        <taxon>Bacteria</taxon>
        <taxon>Bacillati</taxon>
        <taxon>Actinomycetota</taxon>
        <taxon>Actinomycetes</taxon>
        <taxon>Kitasatosporales</taxon>
        <taxon>Streptomycetaceae</taxon>
        <taxon>Streptomyces</taxon>
    </lineage>
</organism>
<evidence type="ECO:0000313" key="1">
    <source>
        <dbReference type="EMBL" id="MEJ8638779.1"/>
    </source>
</evidence>
<reference evidence="1" key="1">
    <citation type="submission" date="2024-03" db="EMBL/GenBank/DDBJ databases">
        <title>Novel Streptomyces species of biotechnological and ecological value are a feature of Machair soil.</title>
        <authorList>
            <person name="Prole J.R."/>
            <person name="Goodfellow M."/>
            <person name="Allenby N."/>
            <person name="Ward A.C."/>
        </authorList>
    </citation>
    <scope>NUCLEOTIDE SEQUENCE</scope>
    <source>
        <strain evidence="1">MS2.AVA.5</strain>
    </source>
</reference>
<dbReference type="Proteomes" id="UP001377168">
    <property type="component" value="Unassembled WGS sequence"/>
</dbReference>
<name>A0ACC6Q565_9ACTN</name>
<keyword evidence="2" id="KW-1185">Reference proteome</keyword>
<evidence type="ECO:0000313" key="2">
    <source>
        <dbReference type="Proteomes" id="UP001377168"/>
    </source>
</evidence>
<gene>
    <name evidence="1" type="ORF">WKI67_36050</name>
</gene>
<comment type="caution">
    <text evidence="1">The sequence shown here is derived from an EMBL/GenBank/DDBJ whole genome shotgun (WGS) entry which is preliminary data.</text>
</comment>
<accession>A0ACC6Q565</accession>
<protein>
    <submittedName>
        <fullName evidence="1">Uncharacterized protein</fullName>
    </submittedName>
</protein>
<dbReference type="EMBL" id="JBBKAJ010000022">
    <property type="protein sequence ID" value="MEJ8638779.1"/>
    <property type="molecule type" value="Genomic_DNA"/>
</dbReference>
<sequence>MAEEYRRRTGRTNLSHLFSRCISQVLPDCRHLRYLNAFKYRPTLGSGKVNVLGLGEGCTMSALVNVIMTLAGPAPGTRERLSARDAKLAPIRPTSPPADA</sequence>
<proteinExistence type="predicted"/>